<dbReference type="Gene3D" id="1.10.472.10">
    <property type="entry name" value="Cyclin-like"/>
    <property type="match status" value="2"/>
</dbReference>
<dbReference type="CTD" id="20214275"/>
<dbReference type="GO" id="GO:0008024">
    <property type="term" value="C:cyclin/CDK positive transcription elongation factor complex"/>
    <property type="evidence" value="ECO:0000318"/>
    <property type="project" value="GO_Central"/>
</dbReference>
<dbReference type="STRING" id="6412.T1FZM7"/>
<dbReference type="InterPro" id="IPR013763">
    <property type="entry name" value="Cyclin-like_dom"/>
</dbReference>
<dbReference type="Proteomes" id="UP000015101">
    <property type="component" value="Unassembled WGS sequence"/>
</dbReference>
<dbReference type="GO" id="GO:0005634">
    <property type="term" value="C:nucleus"/>
    <property type="evidence" value="ECO:0000318"/>
    <property type="project" value="GO_Central"/>
</dbReference>
<dbReference type="CDD" id="cd20531">
    <property type="entry name" value="CYCLIN_CCNK_rpt2"/>
    <property type="match status" value="1"/>
</dbReference>
<evidence type="ECO:0000256" key="1">
    <source>
        <dbReference type="ARBA" id="ARBA00023127"/>
    </source>
</evidence>
<dbReference type="RefSeq" id="XP_009027236.1">
    <property type="nucleotide sequence ID" value="XM_009028988.1"/>
</dbReference>
<name>T1FZM7_HELRO</name>
<dbReference type="Pfam" id="PF00134">
    <property type="entry name" value="Cyclin_N"/>
    <property type="match status" value="1"/>
</dbReference>
<dbReference type="GeneID" id="20214275"/>
<organism evidence="5 6">
    <name type="scientific">Helobdella robusta</name>
    <name type="common">Californian leech</name>
    <dbReference type="NCBI Taxonomy" id="6412"/>
    <lineage>
        <taxon>Eukaryota</taxon>
        <taxon>Metazoa</taxon>
        <taxon>Spiralia</taxon>
        <taxon>Lophotrochozoa</taxon>
        <taxon>Annelida</taxon>
        <taxon>Clitellata</taxon>
        <taxon>Hirudinea</taxon>
        <taxon>Rhynchobdellida</taxon>
        <taxon>Glossiphoniidae</taxon>
        <taxon>Helobdella</taxon>
    </lineage>
</organism>
<evidence type="ECO:0000313" key="6">
    <source>
        <dbReference type="Proteomes" id="UP000015101"/>
    </source>
</evidence>
<dbReference type="InterPro" id="IPR006671">
    <property type="entry name" value="Cyclin_N"/>
</dbReference>
<comment type="similarity">
    <text evidence="2">Belongs to the cyclin family.</text>
</comment>
<keyword evidence="1 2" id="KW-0195">Cyclin</keyword>
<dbReference type="SUPFAM" id="SSF47954">
    <property type="entry name" value="Cyclin-like"/>
    <property type="match status" value="2"/>
</dbReference>
<dbReference type="CDD" id="cd20530">
    <property type="entry name" value="CYCLIN_CCNK_rpt1"/>
    <property type="match status" value="1"/>
</dbReference>
<dbReference type="EnsemblMetazoa" id="HelroT68968">
    <property type="protein sequence ID" value="HelroP68968"/>
    <property type="gene ID" value="HelroG68968"/>
</dbReference>
<dbReference type="OMA" id="ITLCHRF"/>
<feature type="domain" description="Cyclin-like" evidence="3">
    <location>
        <begin position="35"/>
        <end position="129"/>
    </location>
</feature>
<dbReference type="PANTHER" id="PTHR10026">
    <property type="entry name" value="CYCLIN"/>
    <property type="match status" value="1"/>
</dbReference>
<protein>
    <recommendedName>
        <fullName evidence="3">Cyclin-like domain-containing protein</fullName>
    </recommendedName>
</protein>
<evidence type="ECO:0000259" key="3">
    <source>
        <dbReference type="SMART" id="SM00385"/>
    </source>
</evidence>
<dbReference type="eggNOG" id="KOG0834">
    <property type="taxonomic scope" value="Eukaryota"/>
</dbReference>
<reference evidence="6" key="1">
    <citation type="submission" date="2012-12" db="EMBL/GenBank/DDBJ databases">
        <authorList>
            <person name="Hellsten U."/>
            <person name="Grimwood J."/>
            <person name="Chapman J.A."/>
            <person name="Shapiro H."/>
            <person name="Aerts A."/>
            <person name="Otillar R.P."/>
            <person name="Terry A.Y."/>
            <person name="Boore J.L."/>
            <person name="Simakov O."/>
            <person name="Marletaz F."/>
            <person name="Cho S.-J."/>
            <person name="Edsinger-Gonzales E."/>
            <person name="Havlak P."/>
            <person name="Kuo D.-H."/>
            <person name="Larsson T."/>
            <person name="Lv J."/>
            <person name="Arendt D."/>
            <person name="Savage R."/>
            <person name="Osoegawa K."/>
            <person name="de Jong P."/>
            <person name="Lindberg D.R."/>
            <person name="Seaver E.C."/>
            <person name="Weisblat D.A."/>
            <person name="Putnam N.H."/>
            <person name="Grigoriev I.V."/>
            <person name="Rokhsar D.S."/>
        </authorList>
    </citation>
    <scope>NUCLEOTIDE SEQUENCE</scope>
</reference>
<dbReference type="FunCoup" id="T1FZM7">
    <property type="interactions" value="503"/>
</dbReference>
<dbReference type="InterPro" id="IPR036915">
    <property type="entry name" value="Cyclin-like_sf"/>
</dbReference>
<evidence type="ECO:0000256" key="2">
    <source>
        <dbReference type="RuleBase" id="RU000383"/>
    </source>
</evidence>
<evidence type="ECO:0000313" key="4">
    <source>
        <dbReference type="EMBL" id="ESN94347.1"/>
    </source>
</evidence>
<dbReference type="OrthoDB" id="25002at2759"/>
<dbReference type="AlphaFoldDB" id="T1FZM7"/>
<reference evidence="5" key="3">
    <citation type="submission" date="2015-06" db="UniProtKB">
        <authorList>
            <consortium name="EnsemblMetazoa"/>
        </authorList>
    </citation>
    <scope>IDENTIFICATION</scope>
</reference>
<dbReference type="GO" id="GO:0045944">
    <property type="term" value="P:positive regulation of transcription by RNA polymerase II"/>
    <property type="evidence" value="ECO:0000318"/>
    <property type="project" value="GO_Central"/>
</dbReference>
<keyword evidence="6" id="KW-1185">Reference proteome</keyword>
<dbReference type="InterPro" id="IPR043198">
    <property type="entry name" value="Cyclin/Ssn8"/>
</dbReference>
<sequence>MPCWYYEKKDFLNTPSVKQGMSPEEESKCRKDGAKFIIAACTKLGLNIVTCATGVVLFHRFYMFRSFTEFPKYITAVCCLYLAGKVEETPKKCKDLIEVTKNLLTEAQFATFGEDPKEEITTLEQIVLQTVKIDFVIEHPYTYLVKFAKLIKGDKDRIQSLLQIAWTLNNDSLCTTLSLQWEPDVIAVSLMYLACRISKFEIMDWHGKPLGFRGKWYNFFVEDVSLDLLEDICHQVLDNFCKAPQSSGHVLPTTKPAKSKSKVSS</sequence>
<dbReference type="HOGENOM" id="CLU_022000_4_1_1"/>
<dbReference type="SMART" id="SM00385">
    <property type="entry name" value="CYCLIN"/>
    <property type="match status" value="1"/>
</dbReference>
<accession>T1FZM7</accession>
<evidence type="ECO:0000313" key="5">
    <source>
        <dbReference type="EnsemblMetazoa" id="HelroP68968"/>
    </source>
</evidence>
<dbReference type="KEGG" id="hro:HELRODRAFT_68968"/>
<dbReference type="Pfam" id="PF21797">
    <property type="entry name" value="CycT2-like_C"/>
    <property type="match status" value="1"/>
</dbReference>
<proteinExistence type="inferred from homology"/>
<gene>
    <name evidence="5" type="primary">20214275</name>
    <name evidence="4" type="ORF">HELRODRAFT_68968</name>
</gene>
<dbReference type="EMBL" id="KB097571">
    <property type="protein sequence ID" value="ESN94347.1"/>
    <property type="molecule type" value="Genomic_DNA"/>
</dbReference>
<dbReference type="GO" id="GO:0061575">
    <property type="term" value="F:cyclin-dependent protein serine/threonine kinase activator activity"/>
    <property type="evidence" value="ECO:0000318"/>
    <property type="project" value="GO_Central"/>
</dbReference>
<dbReference type="GO" id="GO:0032786">
    <property type="term" value="P:positive regulation of DNA-templated transcription, elongation"/>
    <property type="evidence" value="ECO:0000318"/>
    <property type="project" value="GO_Central"/>
</dbReference>
<reference evidence="4 6" key="2">
    <citation type="journal article" date="2013" name="Nature">
        <title>Insights into bilaterian evolution from three spiralian genomes.</title>
        <authorList>
            <person name="Simakov O."/>
            <person name="Marletaz F."/>
            <person name="Cho S.J."/>
            <person name="Edsinger-Gonzales E."/>
            <person name="Havlak P."/>
            <person name="Hellsten U."/>
            <person name="Kuo D.H."/>
            <person name="Larsson T."/>
            <person name="Lv J."/>
            <person name="Arendt D."/>
            <person name="Savage R."/>
            <person name="Osoegawa K."/>
            <person name="de Jong P."/>
            <person name="Grimwood J."/>
            <person name="Chapman J.A."/>
            <person name="Shapiro H."/>
            <person name="Aerts A."/>
            <person name="Otillar R.P."/>
            <person name="Terry A.Y."/>
            <person name="Boore J.L."/>
            <person name="Grigoriev I.V."/>
            <person name="Lindberg D.R."/>
            <person name="Seaver E.C."/>
            <person name="Weisblat D.A."/>
            <person name="Putnam N.H."/>
            <person name="Rokhsar D.S."/>
        </authorList>
    </citation>
    <scope>NUCLEOTIDE SEQUENCE</scope>
</reference>
<dbReference type="EMBL" id="AMQM01001569">
    <property type="status" value="NOT_ANNOTATED_CDS"/>
    <property type="molecule type" value="Genomic_DNA"/>
</dbReference>
<dbReference type="InParanoid" id="T1FZM7"/>